<keyword evidence="2" id="KW-1185">Reference proteome</keyword>
<name>A0A6G0Y8N3_APHCR</name>
<dbReference type="PANTHER" id="PTHR46880:SF8">
    <property type="entry name" value="E3 SUMO-PROTEIN LIGASE KIAA1586"/>
    <property type="match status" value="1"/>
</dbReference>
<sequence length="306" mass="35177">MDKQKIPKCLVYERKYMNIKIRRQQTFYSNPKKTDRKSTSAEQITIALLECLNTYGFDQQFLKECLVCFAYDGASVMIGKNSEVATRLKKMFQNLIIWHCSNHRLELAVNDVVNGVDGINHFKIFMDKLYSLHHQLPKNELRQVASSLEKQILQIRRILSVRWVAYSKRTINAVLNNFSALYEHFKSASTDVTRDSKERNALDELGDLSEYLQNRNITLVDADKAIRTTIRVFDSMVSEPGHKLAGALKAIELNTYKNVPIHNGKIKQISTSQLNRAKGGHAADDNASHKRDKKIDDKYSALWKLL</sequence>
<accession>A0A6G0Y8N3</accession>
<evidence type="ECO:0000313" key="2">
    <source>
        <dbReference type="Proteomes" id="UP000478052"/>
    </source>
</evidence>
<organism evidence="1 2">
    <name type="scientific">Aphis craccivora</name>
    <name type="common">Cowpea aphid</name>
    <dbReference type="NCBI Taxonomy" id="307492"/>
    <lineage>
        <taxon>Eukaryota</taxon>
        <taxon>Metazoa</taxon>
        <taxon>Ecdysozoa</taxon>
        <taxon>Arthropoda</taxon>
        <taxon>Hexapoda</taxon>
        <taxon>Insecta</taxon>
        <taxon>Pterygota</taxon>
        <taxon>Neoptera</taxon>
        <taxon>Paraneoptera</taxon>
        <taxon>Hemiptera</taxon>
        <taxon>Sternorrhyncha</taxon>
        <taxon>Aphidomorpha</taxon>
        <taxon>Aphidoidea</taxon>
        <taxon>Aphididae</taxon>
        <taxon>Aphidini</taxon>
        <taxon>Aphis</taxon>
        <taxon>Aphis</taxon>
    </lineage>
</organism>
<reference evidence="1 2" key="1">
    <citation type="submission" date="2019-08" db="EMBL/GenBank/DDBJ databases">
        <title>Whole genome of Aphis craccivora.</title>
        <authorList>
            <person name="Voronova N.V."/>
            <person name="Shulinski R.S."/>
            <person name="Bandarenka Y.V."/>
            <person name="Zhorov D.G."/>
            <person name="Warner D."/>
        </authorList>
    </citation>
    <scope>NUCLEOTIDE SEQUENCE [LARGE SCALE GENOMIC DNA]</scope>
    <source>
        <strain evidence="1">180601</strain>
        <tissue evidence="1">Whole Body</tissue>
    </source>
</reference>
<dbReference type="OrthoDB" id="6625276at2759"/>
<keyword evidence="1" id="KW-0436">Ligase</keyword>
<dbReference type="AlphaFoldDB" id="A0A6G0Y8N3"/>
<protein>
    <submittedName>
        <fullName evidence="1">E3 SUMO-protein ligase KIAA1586-like</fullName>
    </submittedName>
</protein>
<dbReference type="EMBL" id="VUJU01005406">
    <property type="protein sequence ID" value="KAF0751325.1"/>
    <property type="molecule type" value="Genomic_DNA"/>
</dbReference>
<comment type="caution">
    <text evidence="1">The sequence shown here is derived from an EMBL/GenBank/DDBJ whole genome shotgun (WGS) entry which is preliminary data.</text>
</comment>
<evidence type="ECO:0000313" key="1">
    <source>
        <dbReference type="EMBL" id="KAF0751325.1"/>
    </source>
</evidence>
<gene>
    <name evidence="1" type="ORF">FWK35_00020891</name>
</gene>
<dbReference type="PANTHER" id="PTHR46880">
    <property type="entry name" value="RAS-ASSOCIATING DOMAIN-CONTAINING PROTEIN"/>
    <property type="match status" value="1"/>
</dbReference>
<dbReference type="GO" id="GO:0016874">
    <property type="term" value="F:ligase activity"/>
    <property type="evidence" value="ECO:0007669"/>
    <property type="project" value="UniProtKB-KW"/>
</dbReference>
<dbReference type="Proteomes" id="UP000478052">
    <property type="component" value="Unassembled WGS sequence"/>
</dbReference>
<proteinExistence type="predicted"/>